<dbReference type="eggNOG" id="ENOG5033DQY">
    <property type="taxonomic scope" value="Bacteria"/>
</dbReference>
<dbReference type="AlphaFoldDB" id="R9B733"/>
<accession>R9B733</accession>
<evidence type="ECO:0000313" key="2">
    <source>
        <dbReference type="Proteomes" id="UP000016201"/>
    </source>
</evidence>
<dbReference type="Proteomes" id="UP000016201">
    <property type="component" value="Unassembled WGS sequence"/>
</dbReference>
<protein>
    <submittedName>
        <fullName evidence="1">Uncharacterized protein</fullName>
    </submittedName>
</protein>
<name>R9B733_9GAMM</name>
<gene>
    <name evidence="1" type="ORF">I593_01551</name>
</gene>
<evidence type="ECO:0000313" key="1">
    <source>
        <dbReference type="EMBL" id="EOR08196.1"/>
    </source>
</evidence>
<organism evidence="1 2">
    <name type="scientific">Acinetobacter tandoii DSM 14970 = CIP 107469</name>
    <dbReference type="NCBI Taxonomy" id="1120927"/>
    <lineage>
        <taxon>Bacteria</taxon>
        <taxon>Pseudomonadati</taxon>
        <taxon>Pseudomonadota</taxon>
        <taxon>Gammaproteobacteria</taxon>
        <taxon>Moraxellales</taxon>
        <taxon>Moraxellaceae</taxon>
        <taxon>Acinetobacter</taxon>
    </lineage>
</organism>
<dbReference type="PATRIC" id="fig|1120927.3.peg.1504"/>
<keyword evidence="2" id="KW-1185">Reference proteome</keyword>
<reference evidence="1 2" key="1">
    <citation type="submission" date="2013-03" db="EMBL/GenBank/DDBJ databases">
        <title>The Genome Sequence of Acinetobacter tandoii CIP 107469.</title>
        <authorList>
            <consortium name="The Broad Institute Genome Sequencing Platform"/>
            <consortium name="The Broad Institute Genome Sequencing Center for Infectious Disease"/>
            <person name="Cerqueira G."/>
            <person name="Feldgarden M."/>
            <person name="Courvalin P."/>
            <person name="Perichon B."/>
            <person name="Grillot-Courvalin C."/>
            <person name="Clermont D."/>
            <person name="Rocha E."/>
            <person name="Yoon E.-J."/>
            <person name="Nemec A."/>
            <person name="Walker B."/>
            <person name="Young S.K."/>
            <person name="Zeng Q."/>
            <person name="Gargeya S."/>
            <person name="Fitzgerald M."/>
            <person name="Haas B."/>
            <person name="Abouelleil A."/>
            <person name="Alvarado L."/>
            <person name="Arachchi H.M."/>
            <person name="Berlin A.M."/>
            <person name="Chapman S.B."/>
            <person name="Dewar J."/>
            <person name="Goldberg J."/>
            <person name="Griggs A."/>
            <person name="Gujja S."/>
            <person name="Hansen M."/>
            <person name="Howarth C."/>
            <person name="Imamovic A."/>
            <person name="Larimer J."/>
            <person name="McCowan C."/>
            <person name="Murphy C."/>
            <person name="Neiman D."/>
            <person name="Pearson M."/>
            <person name="Priest M."/>
            <person name="Roberts A."/>
            <person name="Saif S."/>
            <person name="Shea T."/>
            <person name="Sisk P."/>
            <person name="Sykes S."/>
            <person name="Wortman J."/>
            <person name="Nusbaum C."/>
            <person name="Birren B."/>
        </authorList>
    </citation>
    <scope>NUCLEOTIDE SEQUENCE [LARGE SCALE GENOMIC DNA]</scope>
    <source>
        <strain evidence="1 2">CIP 107469</strain>
    </source>
</reference>
<dbReference type="RefSeq" id="WP_016166636.1">
    <property type="nucleotide sequence ID" value="NZ_JHZG01000011.1"/>
</dbReference>
<comment type="caution">
    <text evidence="1">The sequence shown here is derived from an EMBL/GenBank/DDBJ whole genome shotgun (WGS) entry which is preliminary data.</text>
</comment>
<proteinExistence type="predicted"/>
<sequence>MTKIEFNQTGDFSAFYAATNWLKEQGYSYGSMCMDEPIGILKGNWCIAKWRNLTITERKQLDGQLVSDDFREGPVVIQLKDPATDEEIKSGDRIKQGAKS</sequence>
<dbReference type="OrthoDB" id="8455633at2"/>
<dbReference type="EMBL" id="AQFM01000036">
    <property type="protein sequence ID" value="EOR08196.1"/>
    <property type="molecule type" value="Genomic_DNA"/>
</dbReference>